<feature type="signal peptide" evidence="1">
    <location>
        <begin position="1"/>
        <end position="23"/>
    </location>
</feature>
<evidence type="ECO:0000259" key="2">
    <source>
        <dbReference type="Pfam" id="PF14498"/>
    </source>
</evidence>
<dbReference type="Gene3D" id="2.70.98.50">
    <property type="entry name" value="putative glycoside hydrolase family protein from bacillus halodurans"/>
    <property type="match status" value="1"/>
</dbReference>
<proteinExistence type="predicted"/>
<feature type="chain" id="PRO_5042893482" evidence="1">
    <location>
        <begin position="24"/>
        <end position="813"/>
    </location>
</feature>
<dbReference type="PANTHER" id="PTHR31084">
    <property type="entry name" value="ALPHA-L-FUCOSIDASE 2"/>
    <property type="match status" value="1"/>
</dbReference>
<dbReference type="GO" id="GO:0004560">
    <property type="term" value="F:alpha-L-fucosidase activity"/>
    <property type="evidence" value="ECO:0007669"/>
    <property type="project" value="InterPro"/>
</dbReference>
<dbReference type="InterPro" id="IPR054363">
    <property type="entry name" value="GH95_cat"/>
</dbReference>
<reference evidence="5 6" key="1">
    <citation type="submission" date="2021-05" db="EMBL/GenBank/DDBJ databases">
        <title>A Polyphasic approach of four new species of the genus Ohtaekwangia: Ohtaekwangia histidinii sp. nov., Ohtaekwangia cretensis sp. nov., Ohtaekwangia indiensis sp. nov., Ohtaekwangia reichenbachii sp. nov. from diverse environment.</title>
        <authorList>
            <person name="Octaviana S."/>
        </authorList>
    </citation>
    <scope>NUCLEOTIDE SEQUENCE [LARGE SCALE GENOMIC DNA]</scope>
    <source>
        <strain evidence="5 6">PWU37</strain>
    </source>
</reference>
<evidence type="ECO:0000259" key="3">
    <source>
        <dbReference type="Pfam" id="PF21307"/>
    </source>
</evidence>
<keyword evidence="6" id="KW-1185">Reference proteome</keyword>
<evidence type="ECO:0000313" key="6">
    <source>
        <dbReference type="Proteomes" id="UP001319180"/>
    </source>
</evidence>
<dbReference type="Proteomes" id="UP001319180">
    <property type="component" value="Unassembled WGS sequence"/>
</dbReference>
<dbReference type="PANTHER" id="PTHR31084:SF0">
    <property type="entry name" value="ALPHA-L-FUCOSIDASE 2"/>
    <property type="match status" value="1"/>
</dbReference>
<dbReference type="Gene3D" id="2.60.40.1180">
    <property type="entry name" value="Golgi alpha-mannosidase II"/>
    <property type="match status" value="1"/>
</dbReference>
<feature type="domain" description="Alpha fucosidase A-like C-terminal" evidence="3">
    <location>
        <begin position="696"/>
        <end position="762"/>
    </location>
</feature>
<dbReference type="SUPFAM" id="SSF48208">
    <property type="entry name" value="Six-hairpin glycosidases"/>
    <property type="match status" value="1"/>
</dbReference>
<dbReference type="InterPro" id="IPR049053">
    <property type="entry name" value="AFCA-like_C"/>
</dbReference>
<feature type="domain" description="Glycosyl hydrolase family 95 N-terminal" evidence="2">
    <location>
        <begin position="32"/>
        <end position="271"/>
    </location>
</feature>
<organism evidence="5 6">
    <name type="scientific">Dawidia soli</name>
    <dbReference type="NCBI Taxonomy" id="2782352"/>
    <lineage>
        <taxon>Bacteria</taxon>
        <taxon>Pseudomonadati</taxon>
        <taxon>Bacteroidota</taxon>
        <taxon>Cytophagia</taxon>
        <taxon>Cytophagales</taxon>
        <taxon>Chryseotaleaceae</taxon>
        <taxon>Dawidia</taxon>
    </lineage>
</organism>
<dbReference type="Pfam" id="PF14498">
    <property type="entry name" value="Glyco_hyd_65N_2"/>
    <property type="match status" value="1"/>
</dbReference>
<dbReference type="AlphaFoldDB" id="A0AAP2DD16"/>
<name>A0AAP2DD16_9BACT</name>
<evidence type="ECO:0000313" key="5">
    <source>
        <dbReference type="EMBL" id="MBT1689117.1"/>
    </source>
</evidence>
<evidence type="ECO:0000259" key="4">
    <source>
        <dbReference type="Pfam" id="PF22124"/>
    </source>
</evidence>
<dbReference type="InterPro" id="IPR027414">
    <property type="entry name" value="GH95_N_dom"/>
</dbReference>
<gene>
    <name evidence="5" type="ORF">KK078_21300</name>
</gene>
<dbReference type="EMBL" id="JAHESC010000035">
    <property type="protein sequence ID" value="MBT1689117.1"/>
    <property type="molecule type" value="Genomic_DNA"/>
</dbReference>
<dbReference type="InterPro" id="IPR008928">
    <property type="entry name" value="6-hairpin_glycosidase_sf"/>
</dbReference>
<dbReference type="InterPro" id="IPR016518">
    <property type="entry name" value="Alpha-L-fucosidase"/>
</dbReference>
<feature type="domain" description="Glycosyl hydrolase family 95 catalytic" evidence="4">
    <location>
        <begin position="294"/>
        <end position="694"/>
    </location>
</feature>
<evidence type="ECO:0000256" key="1">
    <source>
        <dbReference type="SAM" id="SignalP"/>
    </source>
</evidence>
<accession>A0AAP2DD16</accession>
<dbReference type="InterPro" id="IPR013780">
    <property type="entry name" value="Glyco_hydro_b"/>
</dbReference>
<comment type="caution">
    <text evidence="5">The sequence shown here is derived from an EMBL/GenBank/DDBJ whole genome shotgun (WGS) entry which is preliminary data.</text>
</comment>
<protein>
    <submittedName>
        <fullName evidence="5">Glycoside hydrolase N-terminal domain-containing protein</fullName>
    </submittedName>
</protein>
<keyword evidence="5" id="KW-0378">Hydrolase</keyword>
<dbReference type="RefSeq" id="WP_254092342.1">
    <property type="nucleotide sequence ID" value="NZ_JAHESC010000035.1"/>
</dbReference>
<dbReference type="Pfam" id="PF21307">
    <property type="entry name" value="Glyco_hydro_95_C"/>
    <property type="match status" value="1"/>
</dbReference>
<dbReference type="Pfam" id="PF22124">
    <property type="entry name" value="Glyco_hydro_95_cat"/>
    <property type="match status" value="1"/>
</dbReference>
<keyword evidence="1" id="KW-0732">Signal</keyword>
<dbReference type="GO" id="GO:0005975">
    <property type="term" value="P:carbohydrate metabolic process"/>
    <property type="evidence" value="ECO:0007669"/>
    <property type="project" value="InterPro"/>
</dbReference>
<sequence>MTQPARRLFILFMLSVSGVVCHAQSPGQLLRLWYDTPAENWNEALPVGNGRLGAMVFGGAAQERLQLNEETVWAGGPGNNLPDGRFREALPEIRSLIFAGKYREAQELAAQKMAGPNVNQGMPYQTVGDLLIDFPGHDAATNYTRDLNIHEAVASTAYAVNNVWYTREVFASFTDQVIVMKITAGKGGSIDCTLRLKSPHASKQTSSDGQRLVLTGTSSSHEGKKGQVKFEALVTPVLEGGTLTTTDSALVVAKARSLTVYISMGTNFRNYHDLGGAAHQRALGYLPTALKKPYALAKSHHTGYYQKFFHRVSLDLGTTAATKQPIPTRLQQFATGNDPQLAALYFQFGRYLLISASQPGTQPATLQGLWNHQLMPPWDSKYTININTEMNYWPAEVTALPEMHEPLFTMLKELAVTGRQSAKEMYGARGWVAHHNTDLWRITGPVDGAFYGMWPMGGAWLSQHLWQHYLYTGDVGFLKGVYDVLKGAALFYADVLQTEPAHGWLVVAPSMSPENEHQRGVSMTAGTTMDNQLVFDVFSNFLGAAAVLRADQALADSIRVKLGKLPPMQVGKHGQLQEWLEDLDRPDDKHRHVSHLYGLYPSNQVSPYRHPALFQAARTSLVYRGDKSTGWSMGWKVNWWARLQDGNRAYKLIQDQLTPSHDNEGGTYPNLLDAHPPFQIDGNFGCTSGIAEMLVQSHDGAIHLLPALPDAWSTGKVTGLKTRGGFTVDLDWKDGKVTKLVVKSALGGVCRLRVYERLKFKGLKEARGANGNAFFAVAAVKEPMVVSAPARQEQVRKVYEYDLVTVAGKTYTF</sequence>
<dbReference type="PIRSF" id="PIRSF007663">
    <property type="entry name" value="UCP007663"/>
    <property type="match status" value="1"/>
</dbReference>